<reference evidence="2 3" key="1">
    <citation type="journal article" date="2009" name="Science">
        <title>Green evolution and dynamic adaptations revealed by genomes of the marine picoeukaryotes Micromonas.</title>
        <authorList>
            <person name="Worden A.Z."/>
            <person name="Lee J.H."/>
            <person name="Mock T."/>
            <person name="Rouze P."/>
            <person name="Simmons M.P."/>
            <person name="Aerts A.L."/>
            <person name="Allen A.E."/>
            <person name="Cuvelier M.L."/>
            <person name="Derelle E."/>
            <person name="Everett M.V."/>
            <person name="Foulon E."/>
            <person name="Grimwood J."/>
            <person name="Gundlach H."/>
            <person name="Henrissat B."/>
            <person name="Napoli C."/>
            <person name="McDonald S.M."/>
            <person name="Parker M.S."/>
            <person name="Rombauts S."/>
            <person name="Salamov A."/>
            <person name="Von Dassow P."/>
            <person name="Badger J.H."/>
            <person name="Coutinho P.M."/>
            <person name="Demir E."/>
            <person name="Dubchak I."/>
            <person name="Gentemann C."/>
            <person name="Eikrem W."/>
            <person name="Gready J.E."/>
            <person name="John U."/>
            <person name="Lanier W."/>
            <person name="Lindquist E.A."/>
            <person name="Lucas S."/>
            <person name="Mayer K.F."/>
            <person name="Moreau H."/>
            <person name="Not F."/>
            <person name="Otillar R."/>
            <person name="Panaud O."/>
            <person name="Pangilinan J."/>
            <person name="Paulsen I."/>
            <person name="Piegu B."/>
            <person name="Poliakov A."/>
            <person name="Robbens S."/>
            <person name="Schmutz J."/>
            <person name="Toulza E."/>
            <person name="Wyss T."/>
            <person name="Zelensky A."/>
            <person name="Zhou K."/>
            <person name="Armbrust E.V."/>
            <person name="Bhattacharya D."/>
            <person name="Goodenough U.W."/>
            <person name="Van de Peer Y."/>
            <person name="Grigoriev I.V."/>
        </authorList>
    </citation>
    <scope>NUCLEOTIDE SEQUENCE [LARGE SCALE GENOMIC DNA]</scope>
    <source>
        <strain evidence="2 3">CCMP1545</strain>
    </source>
</reference>
<keyword evidence="3" id="KW-1185">Reference proteome</keyword>
<feature type="region of interest" description="Disordered" evidence="1">
    <location>
        <begin position="678"/>
        <end position="697"/>
    </location>
</feature>
<proteinExistence type="predicted"/>
<dbReference type="AlphaFoldDB" id="C1N309"/>
<evidence type="ECO:0000256" key="1">
    <source>
        <dbReference type="SAM" id="MobiDB-lite"/>
    </source>
</evidence>
<dbReference type="KEGG" id="mpp:MICPUCDRAFT_51992"/>
<organism evidence="3">
    <name type="scientific">Micromonas pusilla (strain CCMP1545)</name>
    <name type="common">Picoplanktonic green alga</name>
    <dbReference type="NCBI Taxonomy" id="564608"/>
    <lineage>
        <taxon>Eukaryota</taxon>
        <taxon>Viridiplantae</taxon>
        <taxon>Chlorophyta</taxon>
        <taxon>Mamiellophyceae</taxon>
        <taxon>Mamiellales</taxon>
        <taxon>Mamiellaceae</taxon>
        <taxon>Micromonas</taxon>
    </lineage>
</organism>
<gene>
    <name evidence="2" type="ORF">MICPUCDRAFT_51992</name>
</gene>
<dbReference type="eggNOG" id="ENOG502QVTY">
    <property type="taxonomic scope" value="Eukaryota"/>
</dbReference>
<dbReference type="Proteomes" id="UP000001876">
    <property type="component" value="Unassembled WGS sequence"/>
</dbReference>
<dbReference type="GO" id="GO:0005737">
    <property type="term" value="C:cytoplasm"/>
    <property type="evidence" value="ECO:0007669"/>
    <property type="project" value="TreeGrafter"/>
</dbReference>
<dbReference type="OrthoDB" id="2021138at2759"/>
<name>C1N309_MICPC</name>
<feature type="region of interest" description="Disordered" evidence="1">
    <location>
        <begin position="202"/>
        <end position="245"/>
    </location>
</feature>
<protein>
    <submittedName>
        <fullName evidence="2">Predicted protein</fullName>
    </submittedName>
</protein>
<feature type="region of interest" description="Disordered" evidence="1">
    <location>
        <begin position="284"/>
        <end position="344"/>
    </location>
</feature>
<dbReference type="GeneID" id="9687737"/>
<accession>C1N309</accession>
<feature type="region of interest" description="Disordered" evidence="1">
    <location>
        <begin position="1"/>
        <end position="39"/>
    </location>
</feature>
<sequence>MSQLTGGIHDGALGDRSPSRDSAKSGAGAGRGDEEFSVSTFARDESDAARIMHDAFKAAKGFDGDVVDTKRWSRDTEARVKDIVSNARAEVARVDDDPGRAAILLSVKRDLYLPVLEGVVSMLNDSSSPDAGAILDAVKDIFKDLCDDWRELADATRAKAAHAERERARAEASMSELYAVAKQLERDLESARAHVAALERKRQTMITNRQTNPTPSASPPGGGSPSSAAGAPPAPPSSTAPSTTLDLDLSFDDLKLTTGSAPAGARVGGAGGGDRAALERALQASATKPGAKKTPRWAIDSGTPAAEAAARRGVGRGGEGQFGPPTAIVRRRQRTGNQSDVAEPKRWSLKQLKDVIEDVCDAKAANDARAAKHKQPRETMHQHLYTFLNHKFGVKSIIAEWATSIVAAADKFADVDCEVAVFGRVLHNLVDEEFRNEQKVIVATVRELLRSYLRSQRPHANDDEIADALAAKTRGDLAEDEWLDMVRFMYGRKDSATIIERMRAVQSEVVEAAWREMENEEGIENDKPGTKRRTKKEIAAVAREKTAKRVPYEDFLQVCLFHGLETQEEALAPFAEAIGDMDCLARGTLNESQFKKLCERARHDLSDGEVEKLLVRLDPWNNNAITASTCYTALVPGLSEVAEGMKSLTHGRTSKEKVLGGVGHGELWNVSYEGRNFKGRARRGNAPPSRRELLRDD</sequence>
<dbReference type="RefSeq" id="XP_003062297.1">
    <property type="nucleotide sequence ID" value="XM_003062251.1"/>
</dbReference>
<dbReference type="PANTHER" id="PTHR16306">
    <property type="entry name" value="TRANSLIN-ASSOCIATED FACTOR X-INTERACTING PROTEIN 1"/>
    <property type="match status" value="1"/>
</dbReference>
<dbReference type="EMBL" id="GG663746">
    <property type="protein sequence ID" value="EEH53116.1"/>
    <property type="molecule type" value="Genomic_DNA"/>
</dbReference>
<dbReference type="PANTHER" id="PTHR16306:SF1">
    <property type="entry name" value="CHROMOSOME UNDETERMINED SCAFFOLD_7, WHOLE GENOME SHOTGUN SEQUENCE"/>
    <property type="match status" value="1"/>
</dbReference>
<evidence type="ECO:0000313" key="3">
    <source>
        <dbReference type="Proteomes" id="UP000001876"/>
    </source>
</evidence>
<evidence type="ECO:0000313" key="2">
    <source>
        <dbReference type="EMBL" id="EEH53116.1"/>
    </source>
</evidence>